<evidence type="ECO:0000313" key="3">
    <source>
        <dbReference type="Proteomes" id="UP000325289"/>
    </source>
</evidence>
<organism evidence="2 3">
    <name type="scientific">Roseivivax sediminis</name>
    <dbReference type="NCBI Taxonomy" id="936889"/>
    <lineage>
        <taxon>Bacteria</taxon>
        <taxon>Pseudomonadati</taxon>
        <taxon>Pseudomonadota</taxon>
        <taxon>Alphaproteobacteria</taxon>
        <taxon>Rhodobacterales</taxon>
        <taxon>Roseobacteraceae</taxon>
        <taxon>Roseivivax</taxon>
    </lineage>
</organism>
<dbReference type="Gene3D" id="1.10.357.10">
    <property type="entry name" value="Tetracycline Repressor, domain 2"/>
    <property type="match status" value="1"/>
</dbReference>
<evidence type="ECO:0000313" key="2">
    <source>
        <dbReference type="EMBL" id="SFD50232.1"/>
    </source>
</evidence>
<protein>
    <recommendedName>
        <fullName evidence="4">Regulatory protein, tetR family</fullName>
    </recommendedName>
</protein>
<sequence length="109" mass="11669">MQCVGGRRSPRKHAQGQTLDAIGRVDACDGVLAVDEVAKEAGVSKTTVLYEHSSKRDPVAAFVECIIKADNAFNSAGAEGFGGDPDTSLRAVSRRPRADRLGRRGKRRC</sequence>
<proteinExistence type="predicted"/>
<name>A0A1I1SV62_9RHOB</name>
<dbReference type="AlphaFoldDB" id="A0A1I1SV62"/>
<evidence type="ECO:0000256" key="1">
    <source>
        <dbReference type="SAM" id="MobiDB-lite"/>
    </source>
</evidence>
<reference evidence="2 3" key="1">
    <citation type="submission" date="2016-10" db="EMBL/GenBank/DDBJ databases">
        <authorList>
            <person name="Varghese N."/>
            <person name="Submissions S."/>
        </authorList>
    </citation>
    <scope>NUCLEOTIDE SEQUENCE [LARGE SCALE GENOMIC DNA]</scope>
    <source>
        <strain evidence="3">YIM D21,KCTC 23444,ACCC 10710</strain>
    </source>
</reference>
<gene>
    <name evidence="2" type="ORF">SAMN04515678_101345</name>
</gene>
<dbReference type="EMBL" id="FOMS01000001">
    <property type="protein sequence ID" value="SFD50232.1"/>
    <property type="molecule type" value="Genomic_DNA"/>
</dbReference>
<accession>A0A1I1SV62</accession>
<dbReference type="Proteomes" id="UP000325289">
    <property type="component" value="Unassembled WGS sequence"/>
</dbReference>
<evidence type="ECO:0008006" key="4">
    <source>
        <dbReference type="Google" id="ProtNLM"/>
    </source>
</evidence>
<feature type="region of interest" description="Disordered" evidence="1">
    <location>
        <begin position="78"/>
        <end position="109"/>
    </location>
</feature>
<keyword evidence="3" id="KW-1185">Reference proteome</keyword>